<proteinExistence type="predicted"/>
<gene>
    <name evidence="1" type="ORF">GUITHDRAFT_156547</name>
</gene>
<dbReference type="RefSeq" id="XP_005818551.1">
    <property type="nucleotide sequence ID" value="XM_005818494.1"/>
</dbReference>
<dbReference type="PaxDb" id="55529-EKX31571"/>
<dbReference type="GeneID" id="17288293"/>
<dbReference type="Proteomes" id="UP000011087">
    <property type="component" value="Unassembled WGS sequence"/>
</dbReference>
<name>L1I5Q2_GUITC</name>
<dbReference type="KEGG" id="gtt:GUITHDRAFT_156547"/>
<protein>
    <submittedName>
        <fullName evidence="1 2">Uncharacterized protein</fullName>
    </submittedName>
</protein>
<sequence>MWVEIQDDVYTNMVAMKNASVSEGVNFALVRITWEIGMSVNQVLQAFRFLPTNVKKVIDESIQAVQGHAQRTLMKERSCTTSLKELMAKQEVGRISACALGTHGEYEEPPEPSDERWGHGRWFSLEYDKNTATRKYYKIGSELAGLHGYHSEEFLSRIAENKLPIHATHFDMLCIAMDTLCRYQENTMVKYWRLWKETHDPQVFASSFLRCCIIRDFDALGRKIRTALVYDHLDENDFQQLAQGGQGDSNDLLAISLLDRRSFQEFMSEHKRELQYSGKLMDMRKKRLGQEKLDEFVKRLQHTVQKLVGD</sequence>
<reference evidence="3" key="2">
    <citation type="submission" date="2012-11" db="EMBL/GenBank/DDBJ databases">
        <authorList>
            <person name="Kuo A."/>
            <person name="Curtis B.A."/>
            <person name="Tanifuji G."/>
            <person name="Burki F."/>
            <person name="Gruber A."/>
            <person name="Irimia M."/>
            <person name="Maruyama S."/>
            <person name="Arias M.C."/>
            <person name="Ball S.G."/>
            <person name="Gile G.H."/>
            <person name="Hirakawa Y."/>
            <person name="Hopkins J.F."/>
            <person name="Rensing S.A."/>
            <person name="Schmutz J."/>
            <person name="Symeonidi A."/>
            <person name="Elias M."/>
            <person name="Eveleigh R.J."/>
            <person name="Herman E.K."/>
            <person name="Klute M.J."/>
            <person name="Nakayama T."/>
            <person name="Obornik M."/>
            <person name="Reyes-Prieto A."/>
            <person name="Armbrust E.V."/>
            <person name="Aves S.J."/>
            <person name="Beiko R.G."/>
            <person name="Coutinho P."/>
            <person name="Dacks J.B."/>
            <person name="Durnford D.G."/>
            <person name="Fast N.M."/>
            <person name="Green B.R."/>
            <person name="Grisdale C."/>
            <person name="Hempe F."/>
            <person name="Henrissat B."/>
            <person name="Hoppner M.P."/>
            <person name="Ishida K.-I."/>
            <person name="Kim E."/>
            <person name="Koreny L."/>
            <person name="Kroth P.G."/>
            <person name="Liu Y."/>
            <person name="Malik S.-B."/>
            <person name="Maier U.G."/>
            <person name="McRose D."/>
            <person name="Mock T."/>
            <person name="Neilson J.A."/>
            <person name="Onodera N.T."/>
            <person name="Poole A.M."/>
            <person name="Pritham E.J."/>
            <person name="Richards T.A."/>
            <person name="Rocap G."/>
            <person name="Roy S.W."/>
            <person name="Sarai C."/>
            <person name="Schaack S."/>
            <person name="Shirato S."/>
            <person name="Slamovits C.H."/>
            <person name="Spencer D.F."/>
            <person name="Suzuki S."/>
            <person name="Worden A.Z."/>
            <person name="Zauner S."/>
            <person name="Barry K."/>
            <person name="Bell C."/>
            <person name="Bharti A.K."/>
            <person name="Crow J.A."/>
            <person name="Grimwood J."/>
            <person name="Kramer R."/>
            <person name="Lindquist E."/>
            <person name="Lucas S."/>
            <person name="Salamov A."/>
            <person name="McFadden G.I."/>
            <person name="Lane C.E."/>
            <person name="Keeling P.J."/>
            <person name="Gray M.W."/>
            <person name="Grigoriev I.V."/>
            <person name="Archibald J.M."/>
        </authorList>
    </citation>
    <scope>NUCLEOTIDE SEQUENCE</scope>
    <source>
        <strain evidence="3">CCMP2712</strain>
    </source>
</reference>
<dbReference type="HOGENOM" id="CLU_898481_0_0_1"/>
<dbReference type="AlphaFoldDB" id="L1I5Q2"/>
<evidence type="ECO:0000313" key="1">
    <source>
        <dbReference type="EMBL" id="EKX31571.1"/>
    </source>
</evidence>
<dbReference type="EnsemblProtists" id="EKX31571">
    <property type="protein sequence ID" value="EKX31571"/>
    <property type="gene ID" value="GUITHDRAFT_156547"/>
</dbReference>
<reference evidence="1 3" key="1">
    <citation type="journal article" date="2012" name="Nature">
        <title>Algal genomes reveal evolutionary mosaicism and the fate of nucleomorphs.</title>
        <authorList>
            <consortium name="DOE Joint Genome Institute"/>
            <person name="Curtis B.A."/>
            <person name="Tanifuji G."/>
            <person name="Burki F."/>
            <person name="Gruber A."/>
            <person name="Irimia M."/>
            <person name="Maruyama S."/>
            <person name="Arias M.C."/>
            <person name="Ball S.G."/>
            <person name="Gile G.H."/>
            <person name="Hirakawa Y."/>
            <person name="Hopkins J.F."/>
            <person name="Kuo A."/>
            <person name="Rensing S.A."/>
            <person name="Schmutz J."/>
            <person name="Symeonidi A."/>
            <person name="Elias M."/>
            <person name="Eveleigh R.J."/>
            <person name="Herman E.K."/>
            <person name="Klute M.J."/>
            <person name="Nakayama T."/>
            <person name="Obornik M."/>
            <person name="Reyes-Prieto A."/>
            <person name="Armbrust E.V."/>
            <person name="Aves S.J."/>
            <person name="Beiko R.G."/>
            <person name="Coutinho P."/>
            <person name="Dacks J.B."/>
            <person name="Durnford D.G."/>
            <person name="Fast N.M."/>
            <person name="Green B.R."/>
            <person name="Grisdale C.J."/>
            <person name="Hempel F."/>
            <person name="Henrissat B."/>
            <person name="Hoppner M.P."/>
            <person name="Ishida K."/>
            <person name="Kim E."/>
            <person name="Koreny L."/>
            <person name="Kroth P.G."/>
            <person name="Liu Y."/>
            <person name="Malik S.B."/>
            <person name="Maier U.G."/>
            <person name="McRose D."/>
            <person name="Mock T."/>
            <person name="Neilson J.A."/>
            <person name="Onodera N.T."/>
            <person name="Poole A.M."/>
            <person name="Pritham E.J."/>
            <person name="Richards T.A."/>
            <person name="Rocap G."/>
            <person name="Roy S.W."/>
            <person name="Sarai C."/>
            <person name="Schaack S."/>
            <person name="Shirato S."/>
            <person name="Slamovits C.H."/>
            <person name="Spencer D.F."/>
            <person name="Suzuki S."/>
            <person name="Worden A.Z."/>
            <person name="Zauner S."/>
            <person name="Barry K."/>
            <person name="Bell C."/>
            <person name="Bharti A.K."/>
            <person name="Crow J.A."/>
            <person name="Grimwood J."/>
            <person name="Kramer R."/>
            <person name="Lindquist E."/>
            <person name="Lucas S."/>
            <person name="Salamov A."/>
            <person name="McFadden G.I."/>
            <person name="Lane C.E."/>
            <person name="Keeling P.J."/>
            <person name="Gray M.W."/>
            <person name="Grigoriev I.V."/>
            <person name="Archibald J.M."/>
        </authorList>
    </citation>
    <scope>NUCLEOTIDE SEQUENCE</scope>
    <source>
        <strain evidence="1 3">CCMP2712</strain>
    </source>
</reference>
<dbReference type="EMBL" id="JH993261">
    <property type="protein sequence ID" value="EKX31571.1"/>
    <property type="molecule type" value="Genomic_DNA"/>
</dbReference>
<accession>L1I5Q2</accession>
<organism evidence="1">
    <name type="scientific">Guillardia theta (strain CCMP2712)</name>
    <name type="common">Cryptophyte</name>
    <dbReference type="NCBI Taxonomy" id="905079"/>
    <lineage>
        <taxon>Eukaryota</taxon>
        <taxon>Cryptophyceae</taxon>
        <taxon>Pyrenomonadales</taxon>
        <taxon>Geminigeraceae</taxon>
        <taxon>Guillardia</taxon>
    </lineage>
</organism>
<reference evidence="2" key="3">
    <citation type="submission" date="2016-03" db="UniProtKB">
        <authorList>
            <consortium name="EnsemblProtists"/>
        </authorList>
    </citation>
    <scope>IDENTIFICATION</scope>
</reference>
<keyword evidence="3" id="KW-1185">Reference proteome</keyword>
<evidence type="ECO:0000313" key="2">
    <source>
        <dbReference type="EnsemblProtists" id="EKX31571"/>
    </source>
</evidence>
<evidence type="ECO:0000313" key="3">
    <source>
        <dbReference type="Proteomes" id="UP000011087"/>
    </source>
</evidence>